<proteinExistence type="predicted"/>
<reference evidence="2 3" key="1">
    <citation type="submission" date="2023-07" db="EMBL/GenBank/DDBJ databases">
        <authorList>
            <person name="Kim M.K."/>
        </authorList>
    </citation>
    <scope>NUCLEOTIDE SEQUENCE [LARGE SCALE GENOMIC DNA]</scope>
    <source>
        <strain evidence="2 3">KR1UV-12</strain>
    </source>
</reference>
<evidence type="ECO:0000313" key="2">
    <source>
        <dbReference type="EMBL" id="MDP1028634.1"/>
    </source>
</evidence>
<dbReference type="RefSeq" id="WP_305174365.1">
    <property type="nucleotide sequence ID" value="NZ_JAUUDS010000011.1"/>
</dbReference>
<keyword evidence="3" id="KW-1185">Reference proteome</keyword>
<protein>
    <submittedName>
        <fullName evidence="2">Uncharacterized protein</fullName>
    </submittedName>
</protein>
<evidence type="ECO:0000313" key="3">
    <source>
        <dbReference type="Proteomes" id="UP001230685"/>
    </source>
</evidence>
<sequence length="155" mass="16841">MLLKREMKGFALAPLPAVLPFTLLFGIILLDQPDHSASVINAWMELVLASYGASLSVGVPVHLIHRQLRRRSLRSYLLTTTVMVLVAALGFELFRLLVLTSPEANPFGFKLATRAGLAATFVVEALALTGSWIFWRTAIDAPAERATGIGAALNR</sequence>
<keyword evidence="1" id="KW-1133">Transmembrane helix</keyword>
<evidence type="ECO:0000256" key="1">
    <source>
        <dbReference type="SAM" id="Phobius"/>
    </source>
</evidence>
<dbReference type="Proteomes" id="UP001230685">
    <property type="component" value="Unassembled WGS sequence"/>
</dbReference>
<feature type="transmembrane region" description="Helical" evidence="1">
    <location>
        <begin position="117"/>
        <end position="135"/>
    </location>
</feature>
<accession>A0ABT9ENU7</accession>
<dbReference type="EMBL" id="JAUUDS010000011">
    <property type="protein sequence ID" value="MDP1028634.1"/>
    <property type="molecule type" value="Genomic_DNA"/>
</dbReference>
<gene>
    <name evidence="2" type="ORF">Q5H91_15530</name>
</gene>
<feature type="transmembrane region" description="Helical" evidence="1">
    <location>
        <begin position="12"/>
        <end position="30"/>
    </location>
</feature>
<feature type="transmembrane region" description="Helical" evidence="1">
    <location>
        <begin position="76"/>
        <end position="97"/>
    </location>
</feature>
<keyword evidence="1" id="KW-0812">Transmembrane</keyword>
<name>A0ABT9ENU7_9SPHN</name>
<feature type="transmembrane region" description="Helical" evidence="1">
    <location>
        <begin position="42"/>
        <end position="64"/>
    </location>
</feature>
<keyword evidence="1" id="KW-0472">Membrane</keyword>
<organism evidence="2 3">
    <name type="scientific">Sphingomonas aurea</name>
    <dbReference type="NCBI Taxonomy" id="3063994"/>
    <lineage>
        <taxon>Bacteria</taxon>
        <taxon>Pseudomonadati</taxon>
        <taxon>Pseudomonadota</taxon>
        <taxon>Alphaproteobacteria</taxon>
        <taxon>Sphingomonadales</taxon>
        <taxon>Sphingomonadaceae</taxon>
        <taxon>Sphingomonas</taxon>
    </lineage>
</organism>
<comment type="caution">
    <text evidence="2">The sequence shown here is derived from an EMBL/GenBank/DDBJ whole genome shotgun (WGS) entry which is preliminary data.</text>
</comment>